<keyword evidence="2" id="KW-1185">Reference proteome</keyword>
<comment type="caution">
    <text evidence="1">The sequence shown here is derived from an EMBL/GenBank/DDBJ whole genome shotgun (WGS) entry which is preliminary data.</text>
</comment>
<protein>
    <submittedName>
        <fullName evidence="1">Uncharacterized protein</fullName>
    </submittedName>
</protein>
<dbReference type="EMBL" id="CAJJDN010000095">
    <property type="protein sequence ID" value="CAD8110222.1"/>
    <property type="molecule type" value="Genomic_DNA"/>
</dbReference>
<dbReference type="Proteomes" id="UP000692954">
    <property type="component" value="Unassembled WGS sequence"/>
</dbReference>
<gene>
    <name evidence="1" type="ORF">PSON_ATCC_30995.1.T0950117</name>
</gene>
<dbReference type="OrthoDB" id="297139at2759"/>
<name>A0A8S1Q3V2_9CILI</name>
<evidence type="ECO:0000313" key="1">
    <source>
        <dbReference type="EMBL" id="CAD8110222.1"/>
    </source>
</evidence>
<dbReference type="AlphaFoldDB" id="A0A8S1Q3V2"/>
<sequence length="284" mass="33899">MIPKVIQLIDTLFDNVDQLIYQSQTLSNQYQRDVDFIVDQIKNELGHVNPNIIRNYSFKIIELQSINTAVQQIKISLDIFFNIPSNPKKKKAYPMYQDGKLNISRIKSLIHQQIQDLKELSEIQDVENYQENEFDKICIFRLSQIYQNQIDDLHYQFQQEQIKNNQHFNILNEKYQGIINDKIFIKISCQIQNYEILMNLIDDYRDNLFEVYKNKIVQSESTIYKSKSQTQSLLYKSTSSLELIEEHYQISSRQHPLFKYHKQDEIKNKKSHSNPEVCVKCIIF</sequence>
<proteinExistence type="predicted"/>
<evidence type="ECO:0000313" key="2">
    <source>
        <dbReference type="Proteomes" id="UP000692954"/>
    </source>
</evidence>
<accession>A0A8S1Q3V2</accession>
<organism evidence="1 2">
    <name type="scientific">Paramecium sonneborni</name>
    <dbReference type="NCBI Taxonomy" id="65129"/>
    <lineage>
        <taxon>Eukaryota</taxon>
        <taxon>Sar</taxon>
        <taxon>Alveolata</taxon>
        <taxon>Ciliophora</taxon>
        <taxon>Intramacronucleata</taxon>
        <taxon>Oligohymenophorea</taxon>
        <taxon>Peniculida</taxon>
        <taxon>Parameciidae</taxon>
        <taxon>Paramecium</taxon>
    </lineage>
</organism>
<reference evidence="1" key="1">
    <citation type="submission" date="2021-01" db="EMBL/GenBank/DDBJ databases">
        <authorList>
            <consortium name="Genoscope - CEA"/>
            <person name="William W."/>
        </authorList>
    </citation>
    <scope>NUCLEOTIDE SEQUENCE</scope>
</reference>